<organism evidence="2 3">
    <name type="scientific">Dactylosporangium darangshiense</name>
    <dbReference type="NCBI Taxonomy" id="579108"/>
    <lineage>
        <taxon>Bacteria</taxon>
        <taxon>Bacillati</taxon>
        <taxon>Actinomycetota</taxon>
        <taxon>Actinomycetes</taxon>
        <taxon>Micromonosporales</taxon>
        <taxon>Micromonosporaceae</taxon>
        <taxon>Dactylosporangium</taxon>
    </lineage>
</organism>
<evidence type="ECO:0000313" key="2">
    <source>
        <dbReference type="EMBL" id="GAA4257276.1"/>
    </source>
</evidence>
<reference evidence="3" key="1">
    <citation type="journal article" date="2019" name="Int. J. Syst. Evol. Microbiol.">
        <title>The Global Catalogue of Microorganisms (GCM) 10K type strain sequencing project: providing services to taxonomists for standard genome sequencing and annotation.</title>
        <authorList>
            <consortium name="The Broad Institute Genomics Platform"/>
            <consortium name="The Broad Institute Genome Sequencing Center for Infectious Disease"/>
            <person name="Wu L."/>
            <person name="Ma J."/>
        </authorList>
    </citation>
    <scope>NUCLEOTIDE SEQUENCE [LARGE SCALE GENOMIC DNA]</scope>
    <source>
        <strain evidence="3">JCM 17441</strain>
    </source>
</reference>
<dbReference type="EMBL" id="BAABAT010000027">
    <property type="protein sequence ID" value="GAA4257276.1"/>
    <property type="molecule type" value="Genomic_DNA"/>
</dbReference>
<keyword evidence="1" id="KW-1133">Transmembrane helix</keyword>
<name>A0ABP8DJE3_9ACTN</name>
<dbReference type="RefSeq" id="WP_345134278.1">
    <property type="nucleotide sequence ID" value="NZ_BAABAT010000027.1"/>
</dbReference>
<sequence>MTKRDVLRTLAEARPHRLDPSRVPPLPDLPALQALARPRARRPRGLALGAATAAVAAAGVALAVLTTGGENPTQPVPPPPVAGSSAAPIGNLLLLAAERALAEPPATGRYWRTQTETGETRHLAAYDVTIRMAMDDWRAAAGGGVSVGRYLGADPVDEAAWRAAGAPTSWRDGDVTIEKAPGGQFTRALPANAGFMLAGRPVTAADLAGLPTEAGALRGELVRRYGEKSLFDAAEQLVLDLPAPPAVRAAAFRVLAGIDGVAVAGPATDRSGRTGTAVVYRRQGDAGWSETRLIIDPQTGRALAEESWHEGKMLGYTLVVSAGWTDENPPAK</sequence>
<comment type="caution">
    <text evidence="2">The sequence shown here is derived from an EMBL/GenBank/DDBJ whole genome shotgun (WGS) entry which is preliminary data.</text>
</comment>
<keyword evidence="1" id="KW-0812">Transmembrane</keyword>
<feature type="transmembrane region" description="Helical" evidence="1">
    <location>
        <begin position="45"/>
        <end position="65"/>
    </location>
</feature>
<proteinExistence type="predicted"/>
<keyword evidence="3" id="KW-1185">Reference proteome</keyword>
<protein>
    <recommendedName>
        <fullName evidence="4">CU044_5270 family protein</fullName>
    </recommendedName>
</protein>
<accession>A0ABP8DJE3</accession>
<dbReference type="InterPro" id="IPR047789">
    <property type="entry name" value="CU044_5270-like"/>
</dbReference>
<evidence type="ECO:0000256" key="1">
    <source>
        <dbReference type="SAM" id="Phobius"/>
    </source>
</evidence>
<keyword evidence="1" id="KW-0472">Membrane</keyword>
<evidence type="ECO:0008006" key="4">
    <source>
        <dbReference type="Google" id="ProtNLM"/>
    </source>
</evidence>
<dbReference type="NCBIfam" id="NF038083">
    <property type="entry name" value="CU044_5270_fam"/>
    <property type="match status" value="1"/>
</dbReference>
<dbReference type="Proteomes" id="UP001500620">
    <property type="component" value="Unassembled WGS sequence"/>
</dbReference>
<gene>
    <name evidence="2" type="ORF">GCM10022255_073440</name>
</gene>
<evidence type="ECO:0000313" key="3">
    <source>
        <dbReference type="Proteomes" id="UP001500620"/>
    </source>
</evidence>